<feature type="chain" id="PRO_5020691348" description="Lysozyme inhibitor LprI N-terminal domain-containing protein" evidence="1">
    <location>
        <begin position="23"/>
        <end position="152"/>
    </location>
</feature>
<evidence type="ECO:0008006" key="4">
    <source>
        <dbReference type="Google" id="ProtNLM"/>
    </source>
</evidence>
<reference evidence="2 3" key="1">
    <citation type="submission" date="2018-12" db="EMBL/GenBank/DDBJ databases">
        <title>Rubrispira sanarue gen. nov., sp., nov., a member of the order Silvanigrellales, isolated from a brackish lake in Hamamatsu Japan.</title>
        <authorList>
            <person name="Maejima Y."/>
            <person name="Iino T."/>
            <person name="Muraguchi Y."/>
            <person name="Fukuda K."/>
            <person name="Nojiri H."/>
            <person name="Ohkuma M."/>
            <person name="Moriuchi R."/>
            <person name="Dohra H."/>
            <person name="Kimbara K."/>
            <person name="Shintani M."/>
        </authorList>
    </citation>
    <scope>NUCLEOTIDE SEQUENCE [LARGE SCALE GENOMIC DNA]</scope>
    <source>
        <strain evidence="2 3">RF1110005</strain>
    </source>
</reference>
<evidence type="ECO:0000256" key="1">
    <source>
        <dbReference type="SAM" id="SignalP"/>
    </source>
</evidence>
<organism evidence="2 3">
    <name type="scientific">Fluviispira sanaruensis</name>
    <dbReference type="NCBI Taxonomy" id="2493639"/>
    <lineage>
        <taxon>Bacteria</taxon>
        <taxon>Pseudomonadati</taxon>
        <taxon>Bdellovibrionota</taxon>
        <taxon>Oligoflexia</taxon>
        <taxon>Silvanigrellales</taxon>
        <taxon>Silvanigrellaceae</taxon>
        <taxon>Fluviispira</taxon>
    </lineage>
</organism>
<keyword evidence="1" id="KW-0732">Signal</keyword>
<accession>A0A4P2VHU0</accession>
<evidence type="ECO:0000313" key="3">
    <source>
        <dbReference type="Proteomes" id="UP000291236"/>
    </source>
</evidence>
<dbReference type="RefSeq" id="WP_130607092.1">
    <property type="nucleotide sequence ID" value="NZ_AP019368.1"/>
</dbReference>
<dbReference type="Proteomes" id="UP000291236">
    <property type="component" value="Chromosome"/>
</dbReference>
<dbReference type="OrthoDB" id="5296542at2"/>
<dbReference type="EMBL" id="AP019368">
    <property type="protein sequence ID" value="BBH52516.1"/>
    <property type="molecule type" value="Genomic_DNA"/>
</dbReference>
<dbReference type="KEGG" id="sbf:JCM31447_09570"/>
<keyword evidence="3" id="KW-1185">Reference proteome</keyword>
<feature type="signal peptide" evidence="1">
    <location>
        <begin position="1"/>
        <end position="22"/>
    </location>
</feature>
<proteinExistence type="predicted"/>
<evidence type="ECO:0000313" key="2">
    <source>
        <dbReference type="EMBL" id="BBH52516.1"/>
    </source>
</evidence>
<protein>
    <recommendedName>
        <fullName evidence="4">Lysozyme inhibitor LprI N-terminal domain-containing protein</fullName>
    </recommendedName>
</protein>
<dbReference type="AlphaFoldDB" id="A0A4P2VHU0"/>
<sequence length="152" mass="17519">MIKLIKMAIVITPILFVTNSFSQEMSMTERNQIEQDCNASNQRNMEILRAYGNRTVSAETLLQKCINSRIEISIFNSYNTIENTQELYSYTVSALENKLAELQNINTPESILEYKCLEKQKFAIEFATLANESFLKRALITANNLLRFNCDK</sequence>
<name>A0A4P2VHU0_FLUSA</name>
<gene>
    <name evidence="2" type="ORF">JCM31447_09570</name>
</gene>